<comment type="subunit">
    <text evidence="7">Interacts with the RNA polymerase core enzyme.</text>
</comment>
<gene>
    <name evidence="7 12" type="primary">rpoH</name>
    <name evidence="12" type="ORF">EVA95_01335</name>
</gene>
<evidence type="ECO:0000256" key="1">
    <source>
        <dbReference type="ARBA" id="ARBA00022490"/>
    </source>
</evidence>
<feature type="region of interest" description="Sigma-70 factor domain-2" evidence="7">
    <location>
        <begin position="54"/>
        <end position="123"/>
    </location>
</feature>
<dbReference type="InterPro" id="IPR050813">
    <property type="entry name" value="Sigma-70_Factor"/>
</dbReference>
<dbReference type="PANTHER" id="PTHR30376">
    <property type="entry name" value="SIGMA FACTOR RPOH HEAT SHOCK RELATED"/>
    <property type="match status" value="1"/>
</dbReference>
<dbReference type="AlphaFoldDB" id="A0A520N0N1"/>
<keyword evidence="6 7" id="KW-0804">Transcription</keyword>
<dbReference type="SUPFAM" id="SSF88946">
    <property type="entry name" value="Sigma2 domain of RNA polymerase sigma factors"/>
    <property type="match status" value="1"/>
</dbReference>
<dbReference type="Gene3D" id="1.20.120.1810">
    <property type="match status" value="1"/>
</dbReference>
<dbReference type="InterPro" id="IPR000943">
    <property type="entry name" value="RNA_pol_sigma70"/>
</dbReference>
<dbReference type="NCBIfam" id="NF005143">
    <property type="entry name" value="PRK06596.1"/>
    <property type="match status" value="1"/>
</dbReference>
<evidence type="ECO:0000313" key="12">
    <source>
        <dbReference type="EMBL" id="RZO26995.1"/>
    </source>
</evidence>
<comment type="subcellular location">
    <subcellularLocation>
        <location evidence="7">Cytoplasm</location>
    </subcellularLocation>
</comment>
<dbReference type="NCBIfam" id="TIGR02937">
    <property type="entry name" value="sigma70-ECF"/>
    <property type="match status" value="1"/>
</dbReference>
<feature type="domain" description="RNA polymerase sigma-70" evidence="11">
    <location>
        <begin position="252"/>
        <end position="278"/>
    </location>
</feature>
<dbReference type="FunFam" id="1.20.120.1810:FF:000001">
    <property type="entry name" value="RNA polymerase sigma factor RpoH"/>
    <property type="match status" value="1"/>
</dbReference>
<evidence type="ECO:0000256" key="4">
    <source>
        <dbReference type="ARBA" id="ARBA00023082"/>
    </source>
</evidence>
<dbReference type="GO" id="GO:0003677">
    <property type="term" value="F:DNA binding"/>
    <property type="evidence" value="ECO:0007669"/>
    <property type="project" value="UniProtKB-UniRule"/>
</dbReference>
<dbReference type="Pfam" id="PF04542">
    <property type="entry name" value="Sigma70_r2"/>
    <property type="match status" value="1"/>
</dbReference>
<feature type="short sequence motif" description="Interaction with polymerase core subunit RpoC" evidence="7">
    <location>
        <begin position="78"/>
        <end position="81"/>
    </location>
</feature>
<dbReference type="Pfam" id="PF00140">
    <property type="entry name" value="Sigma70_r1_2"/>
    <property type="match status" value="1"/>
</dbReference>
<evidence type="ECO:0000256" key="3">
    <source>
        <dbReference type="ARBA" id="ARBA00023016"/>
    </source>
</evidence>
<dbReference type="PROSITE" id="PS00715">
    <property type="entry name" value="SIGMA70_1"/>
    <property type="match status" value="1"/>
</dbReference>
<evidence type="ECO:0000256" key="6">
    <source>
        <dbReference type="ARBA" id="ARBA00023163"/>
    </source>
</evidence>
<dbReference type="PROSITE" id="PS00716">
    <property type="entry name" value="SIGMA70_2"/>
    <property type="match status" value="1"/>
</dbReference>
<comment type="similarity">
    <text evidence="7">Belongs to the sigma-70 factor family. RpoH subfamily.</text>
</comment>
<dbReference type="InterPro" id="IPR007630">
    <property type="entry name" value="RNA_pol_sigma70_r4"/>
</dbReference>
<feature type="DNA-binding region" description="H-T-H motif" evidence="7">
    <location>
        <begin position="253"/>
        <end position="272"/>
    </location>
</feature>
<dbReference type="InterPro" id="IPR013325">
    <property type="entry name" value="RNA_pol_sigma_r2"/>
</dbReference>
<evidence type="ECO:0000313" key="13">
    <source>
        <dbReference type="Proteomes" id="UP000319384"/>
    </source>
</evidence>
<dbReference type="PIRSF" id="PIRSF000770">
    <property type="entry name" value="RNA_pol_sigma-SigE/K"/>
    <property type="match status" value="1"/>
</dbReference>
<dbReference type="InterPro" id="IPR013324">
    <property type="entry name" value="RNA_pol_sigma_r3/r4-like"/>
</dbReference>
<dbReference type="CDD" id="cd06171">
    <property type="entry name" value="Sigma70_r4"/>
    <property type="match status" value="1"/>
</dbReference>
<evidence type="ECO:0000256" key="8">
    <source>
        <dbReference type="NCBIfam" id="TIGR02392"/>
    </source>
</evidence>
<feature type="region of interest" description="Disordered" evidence="9">
    <location>
        <begin position="177"/>
        <end position="197"/>
    </location>
</feature>
<dbReference type="PRINTS" id="PR00046">
    <property type="entry name" value="SIGMA70FCT"/>
</dbReference>
<evidence type="ECO:0000256" key="7">
    <source>
        <dbReference type="HAMAP-Rule" id="MF_00961"/>
    </source>
</evidence>
<dbReference type="GO" id="GO:0009408">
    <property type="term" value="P:response to heat"/>
    <property type="evidence" value="ECO:0007669"/>
    <property type="project" value="UniProtKB-UniRule"/>
</dbReference>
<keyword evidence="1 7" id="KW-0963">Cytoplasm</keyword>
<dbReference type="InterPro" id="IPR007627">
    <property type="entry name" value="RNA_pol_sigma70_r2"/>
</dbReference>
<comment type="caution">
    <text evidence="7">Lacks conserved residue(s) required for the propagation of feature annotation.</text>
</comment>
<reference evidence="12 13" key="1">
    <citation type="submission" date="2019-02" db="EMBL/GenBank/DDBJ databases">
        <title>Prokaryotic population dynamics and viral predation in marine succession experiment using metagenomics: the confinement effect.</title>
        <authorList>
            <person name="Haro-Moreno J.M."/>
            <person name="Rodriguez-Valera F."/>
            <person name="Lopez-Perez M."/>
        </authorList>
    </citation>
    <scope>NUCLEOTIDE SEQUENCE [LARGE SCALE GENOMIC DNA]</scope>
    <source>
        <strain evidence="12">MED-G162</strain>
    </source>
</reference>
<dbReference type="HAMAP" id="MF_00961">
    <property type="entry name" value="Sigma70_RpoH"/>
    <property type="match status" value="1"/>
</dbReference>
<feature type="domain" description="RNA polymerase sigma-70" evidence="10">
    <location>
        <begin position="78"/>
        <end position="91"/>
    </location>
</feature>
<comment type="caution">
    <text evidence="12">The sequence shown here is derived from an EMBL/GenBank/DDBJ whole genome shotgun (WGS) entry which is preliminary data.</text>
</comment>
<dbReference type="InterPro" id="IPR014284">
    <property type="entry name" value="RNA_pol_sigma-70_dom"/>
</dbReference>
<protein>
    <recommendedName>
        <fullName evidence="7 8">RNA polymerase sigma factor RpoH</fullName>
    </recommendedName>
    <alternativeName>
        <fullName evidence="7">RNA polymerase sigma-32 factor</fullName>
    </alternativeName>
</protein>
<proteinExistence type="inferred from homology"/>
<evidence type="ECO:0000259" key="11">
    <source>
        <dbReference type="PROSITE" id="PS00716"/>
    </source>
</evidence>
<evidence type="ECO:0000259" key="10">
    <source>
        <dbReference type="PROSITE" id="PS00715"/>
    </source>
</evidence>
<dbReference type="InterPro" id="IPR012759">
    <property type="entry name" value="RNA_pol_sigma_RpoH_proteobac"/>
</dbReference>
<dbReference type="SUPFAM" id="SSF88659">
    <property type="entry name" value="Sigma3 and sigma4 domains of RNA polymerase sigma factors"/>
    <property type="match status" value="1"/>
</dbReference>
<dbReference type="GO" id="GO:0005737">
    <property type="term" value="C:cytoplasm"/>
    <property type="evidence" value="ECO:0007669"/>
    <property type="project" value="UniProtKB-SubCell"/>
</dbReference>
<accession>A0A520N0N1</accession>
<comment type="function">
    <text evidence="7">Sigma factors are initiation factors that promote the attachment of RNA polymerase to specific initiation sites and are then released. This sigma factor is involved in regulation of expression of heat shock genes.</text>
</comment>
<keyword evidence="2 7" id="KW-0805">Transcription regulation</keyword>
<dbReference type="Gene3D" id="1.20.140.160">
    <property type="match status" value="1"/>
</dbReference>
<evidence type="ECO:0000256" key="2">
    <source>
        <dbReference type="ARBA" id="ARBA00023015"/>
    </source>
</evidence>
<dbReference type="Proteomes" id="UP000319384">
    <property type="component" value="Unassembled WGS sequence"/>
</dbReference>
<evidence type="ECO:0000256" key="5">
    <source>
        <dbReference type="ARBA" id="ARBA00023125"/>
    </source>
</evidence>
<organism evidence="12 13">
    <name type="scientific">SAR86 cluster bacterium</name>
    <dbReference type="NCBI Taxonomy" id="2030880"/>
    <lineage>
        <taxon>Bacteria</taxon>
        <taxon>Pseudomonadati</taxon>
        <taxon>Pseudomonadota</taxon>
        <taxon>Gammaproteobacteria</taxon>
        <taxon>SAR86 cluster</taxon>
    </lineage>
</organism>
<keyword evidence="4 7" id="KW-0731">Sigma factor</keyword>
<keyword evidence="3 7" id="KW-0346">Stress response</keyword>
<dbReference type="PANTHER" id="PTHR30376:SF3">
    <property type="entry name" value="RNA POLYMERASE SIGMA FACTOR RPOH"/>
    <property type="match status" value="1"/>
</dbReference>
<sequence length="286" mass="32676">MGTSLQPSQINSPGKDIESYLSSVHSIPILTKEQEQELALKLYEEDDLDAARQLVIHHLRFVVHIARSYQGYGLPLGDIIQEGNVGLMKAVDKYDPHRGVKVVSFAVHWIKAEIHEYILKNWRLVKIATTKAQRKLFFNLRSKKKSLDWLTKDEAEKIASDLNVEVKDVLHMENRLSSNDSSFDAPAPSGDDDEVMSPSQYLEDKRFDPEVIVASEQADQVNKEELISALRMLDDRSKDILQRRYLTDDKATLHELADEYNVSAERVRQIENSALKKLKSLMVDFA</sequence>
<dbReference type="EMBL" id="SHBH01000006">
    <property type="protein sequence ID" value="RZO26995.1"/>
    <property type="molecule type" value="Genomic_DNA"/>
</dbReference>
<dbReference type="NCBIfam" id="TIGR02392">
    <property type="entry name" value="rpoH_proteo"/>
    <property type="match status" value="1"/>
</dbReference>
<dbReference type="Pfam" id="PF04545">
    <property type="entry name" value="Sigma70_r4"/>
    <property type="match status" value="1"/>
</dbReference>
<name>A0A520N0N1_9GAMM</name>
<dbReference type="InterPro" id="IPR009042">
    <property type="entry name" value="RNA_pol_sigma70_r1_2"/>
</dbReference>
<keyword evidence="5 7" id="KW-0238">DNA-binding</keyword>
<dbReference type="GO" id="GO:0006352">
    <property type="term" value="P:DNA-templated transcription initiation"/>
    <property type="evidence" value="ECO:0007669"/>
    <property type="project" value="UniProtKB-UniRule"/>
</dbReference>
<evidence type="ECO:0000256" key="9">
    <source>
        <dbReference type="SAM" id="MobiDB-lite"/>
    </source>
</evidence>
<dbReference type="GO" id="GO:0016987">
    <property type="term" value="F:sigma factor activity"/>
    <property type="evidence" value="ECO:0007669"/>
    <property type="project" value="UniProtKB-UniRule"/>
</dbReference>